<keyword evidence="1" id="KW-0812">Transmembrane</keyword>
<sequence>MRRSLHGDLRSLPQAPSCLYSRPTMIASAFHLLLPAASVVQVIVLYHARGPLYLLQALNSWYPRGGGS</sequence>
<protein>
    <submittedName>
        <fullName evidence="2 3">Uncharacterized protein</fullName>
    </submittedName>
</protein>
<dbReference type="Gramene" id="KRH30197">
    <property type="protein sequence ID" value="KRH30197"/>
    <property type="gene ID" value="GLYMA_11G166700"/>
</dbReference>
<organism evidence="3">
    <name type="scientific">Glycine max</name>
    <name type="common">Soybean</name>
    <name type="synonym">Glycine hispida</name>
    <dbReference type="NCBI Taxonomy" id="3847"/>
    <lineage>
        <taxon>Eukaryota</taxon>
        <taxon>Viridiplantae</taxon>
        <taxon>Streptophyta</taxon>
        <taxon>Embryophyta</taxon>
        <taxon>Tracheophyta</taxon>
        <taxon>Spermatophyta</taxon>
        <taxon>Magnoliopsida</taxon>
        <taxon>eudicotyledons</taxon>
        <taxon>Gunneridae</taxon>
        <taxon>Pentapetalae</taxon>
        <taxon>rosids</taxon>
        <taxon>fabids</taxon>
        <taxon>Fabales</taxon>
        <taxon>Fabaceae</taxon>
        <taxon>Papilionoideae</taxon>
        <taxon>50 kb inversion clade</taxon>
        <taxon>NPAAA clade</taxon>
        <taxon>indigoferoid/millettioid clade</taxon>
        <taxon>Phaseoleae</taxon>
        <taxon>Glycine</taxon>
        <taxon>Glycine subgen. Soja</taxon>
    </lineage>
</organism>
<dbReference type="EMBL" id="CM000844">
    <property type="protein sequence ID" value="KRH30197.1"/>
    <property type="molecule type" value="Genomic_DNA"/>
</dbReference>
<evidence type="ECO:0000313" key="4">
    <source>
        <dbReference type="Proteomes" id="UP000008827"/>
    </source>
</evidence>
<reference evidence="2" key="3">
    <citation type="submission" date="2018-07" db="EMBL/GenBank/DDBJ databases">
        <title>WGS assembly of Glycine max.</title>
        <authorList>
            <person name="Schmutz J."/>
            <person name="Cannon S."/>
            <person name="Schlueter J."/>
            <person name="Ma J."/>
            <person name="Mitros T."/>
            <person name="Nelson W."/>
            <person name="Hyten D."/>
            <person name="Song Q."/>
            <person name="Thelen J."/>
            <person name="Cheng J."/>
            <person name="Xu D."/>
            <person name="Hellsten U."/>
            <person name="May G."/>
            <person name="Yu Y."/>
            <person name="Sakurai T."/>
            <person name="Umezawa T."/>
            <person name="Bhattacharyya M."/>
            <person name="Sandhu D."/>
            <person name="Valliyodan B."/>
            <person name="Lindquist E."/>
            <person name="Peto M."/>
            <person name="Grant D."/>
            <person name="Shu S."/>
            <person name="Goodstein D."/>
            <person name="Barry K."/>
            <person name="Futrell-Griggs M."/>
            <person name="Abernathy B."/>
            <person name="Du J."/>
            <person name="Tian Z."/>
            <person name="Zhu L."/>
            <person name="Gill N."/>
            <person name="Joshi T."/>
            <person name="Libault M."/>
            <person name="Sethuraman A."/>
            <person name="Zhang X."/>
            <person name="Shinozaki K."/>
            <person name="Nguyen H."/>
            <person name="Wing R."/>
            <person name="Cregan P."/>
            <person name="Specht J."/>
            <person name="Grimwood J."/>
            <person name="Rokhsar D."/>
            <person name="Stacey G."/>
            <person name="Shoemaker R."/>
            <person name="Jackson S."/>
        </authorList>
    </citation>
    <scope>NUCLEOTIDE SEQUENCE</scope>
    <source>
        <tissue evidence="2">Callus</tissue>
    </source>
</reference>
<dbReference type="AlphaFoldDB" id="K7LQZ4"/>
<keyword evidence="1" id="KW-1133">Transmembrane helix</keyword>
<evidence type="ECO:0000256" key="1">
    <source>
        <dbReference type="SAM" id="Phobius"/>
    </source>
</evidence>
<dbReference type="PaxDb" id="3847-GLYMA11G29065.1"/>
<dbReference type="Proteomes" id="UP000008827">
    <property type="component" value="Chromosome 11"/>
</dbReference>
<keyword evidence="1" id="KW-0472">Membrane</keyword>
<reference evidence="2 3" key="1">
    <citation type="journal article" date="2010" name="Nature">
        <title>Genome sequence of the palaeopolyploid soybean.</title>
        <authorList>
            <person name="Schmutz J."/>
            <person name="Cannon S.B."/>
            <person name="Schlueter J."/>
            <person name="Ma J."/>
            <person name="Mitros T."/>
            <person name="Nelson W."/>
            <person name="Hyten D.L."/>
            <person name="Song Q."/>
            <person name="Thelen J.J."/>
            <person name="Cheng J."/>
            <person name="Xu D."/>
            <person name="Hellsten U."/>
            <person name="May G.D."/>
            <person name="Yu Y."/>
            <person name="Sakurai T."/>
            <person name="Umezawa T."/>
            <person name="Bhattacharyya M.K."/>
            <person name="Sandhu D."/>
            <person name="Valliyodan B."/>
            <person name="Lindquist E."/>
            <person name="Peto M."/>
            <person name="Grant D."/>
            <person name="Shu S."/>
            <person name="Goodstein D."/>
            <person name="Barry K."/>
            <person name="Futrell-Griggs M."/>
            <person name="Abernathy B."/>
            <person name="Du J."/>
            <person name="Tian Z."/>
            <person name="Zhu L."/>
            <person name="Gill N."/>
            <person name="Joshi T."/>
            <person name="Libault M."/>
            <person name="Sethuraman A."/>
            <person name="Zhang X.-C."/>
            <person name="Shinozaki K."/>
            <person name="Nguyen H.T."/>
            <person name="Wing R.A."/>
            <person name="Cregan P."/>
            <person name="Specht J."/>
            <person name="Grimwood J."/>
            <person name="Rokhsar D."/>
            <person name="Stacey G."/>
            <person name="Shoemaker R.C."/>
            <person name="Jackson S.A."/>
        </authorList>
    </citation>
    <scope>NUCLEOTIDE SEQUENCE [LARGE SCALE GENOMIC DNA]</scope>
    <source>
        <strain evidence="3">cv. Williams 82</strain>
        <tissue evidence="2">Callus</tissue>
    </source>
</reference>
<proteinExistence type="predicted"/>
<dbReference type="EnsemblPlants" id="KRH30197">
    <property type="protein sequence ID" value="KRH30197"/>
    <property type="gene ID" value="GLYMA_11G166700"/>
</dbReference>
<feature type="transmembrane region" description="Helical" evidence="1">
    <location>
        <begin position="29"/>
        <end position="48"/>
    </location>
</feature>
<gene>
    <name evidence="2" type="ORF">GLYMA_11G166700</name>
</gene>
<evidence type="ECO:0000313" key="3">
    <source>
        <dbReference type="EnsemblPlants" id="KRH30197"/>
    </source>
</evidence>
<dbReference type="HOGENOM" id="CLU_2799002_0_0_1"/>
<dbReference type="InParanoid" id="K7LQZ4"/>
<evidence type="ECO:0000313" key="2">
    <source>
        <dbReference type="EMBL" id="KRH30197.1"/>
    </source>
</evidence>
<reference evidence="3" key="2">
    <citation type="submission" date="2018-02" db="UniProtKB">
        <authorList>
            <consortium name="EnsemblPlants"/>
        </authorList>
    </citation>
    <scope>IDENTIFICATION</scope>
    <source>
        <strain evidence="3">Williams 82</strain>
    </source>
</reference>
<name>K7LQZ4_SOYBN</name>
<keyword evidence="4" id="KW-1185">Reference proteome</keyword>
<accession>K7LQZ4</accession>